<organism evidence="4">
    <name type="scientific">marine metagenome</name>
    <dbReference type="NCBI Taxonomy" id="408172"/>
    <lineage>
        <taxon>unclassified sequences</taxon>
        <taxon>metagenomes</taxon>
        <taxon>ecological metagenomes</taxon>
    </lineage>
</organism>
<comment type="similarity">
    <text evidence="1">Belongs to the trimethylamine methyltransferase family.</text>
</comment>
<evidence type="ECO:0008006" key="5">
    <source>
        <dbReference type="Google" id="ProtNLM"/>
    </source>
</evidence>
<dbReference type="Pfam" id="PF06253">
    <property type="entry name" value="MTTB"/>
    <property type="match status" value="1"/>
</dbReference>
<proteinExistence type="inferred from homology"/>
<dbReference type="InterPro" id="IPR010426">
    <property type="entry name" value="MTTB_MeTrfase"/>
</dbReference>
<reference evidence="4" key="1">
    <citation type="submission" date="2018-05" db="EMBL/GenBank/DDBJ databases">
        <authorList>
            <person name="Lanie J.A."/>
            <person name="Ng W.-L."/>
            <person name="Kazmierczak K.M."/>
            <person name="Andrzejewski T.M."/>
            <person name="Davidsen T.M."/>
            <person name="Wayne K.J."/>
            <person name="Tettelin H."/>
            <person name="Glass J.I."/>
            <person name="Rusch D."/>
            <person name="Podicherti R."/>
            <person name="Tsui H.-C.T."/>
            <person name="Winkler M.E."/>
        </authorList>
    </citation>
    <scope>NUCLEOTIDE SEQUENCE</scope>
</reference>
<gene>
    <name evidence="4" type="ORF">METZ01_LOCUS143657</name>
</gene>
<dbReference type="EMBL" id="UINC01022026">
    <property type="protein sequence ID" value="SVA90803.1"/>
    <property type="molecule type" value="Genomic_DNA"/>
</dbReference>
<dbReference type="AlphaFoldDB" id="A0A381ZPW3"/>
<keyword evidence="2" id="KW-0489">Methyltransferase</keyword>
<protein>
    <recommendedName>
        <fullName evidence="5">Trimethylamine methyltransferase</fullName>
    </recommendedName>
</protein>
<evidence type="ECO:0000256" key="1">
    <source>
        <dbReference type="ARBA" id="ARBA00007137"/>
    </source>
</evidence>
<dbReference type="GO" id="GO:0032259">
    <property type="term" value="P:methylation"/>
    <property type="evidence" value="ECO:0007669"/>
    <property type="project" value="UniProtKB-KW"/>
</dbReference>
<dbReference type="InterPro" id="IPR038601">
    <property type="entry name" value="MttB-like_sf"/>
</dbReference>
<name>A0A381ZPW3_9ZZZZ</name>
<evidence type="ECO:0000313" key="4">
    <source>
        <dbReference type="EMBL" id="SVA90803.1"/>
    </source>
</evidence>
<dbReference type="PIRSF" id="PIRSF037567">
    <property type="entry name" value="MTTB_MeTrfase"/>
    <property type="match status" value="1"/>
</dbReference>
<evidence type="ECO:0000256" key="3">
    <source>
        <dbReference type="ARBA" id="ARBA00022679"/>
    </source>
</evidence>
<dbReference type="Gene3D" id="3.20.20.480">
    <property type="entry name" value="Trimethylamine methyltransferase-like"/>
    <property type="match status" value="1"/>
</dbReference>
<dbReference type="GO" id="GO:0008168">
    <property type="term" value="F:methyltransferase activity"/>
    <property type="evidence" value="ECO:0007669"/>
    <property type="project" value="UniProtKB-KW"/>
</dbReference>
<keyword evidence="3" id="KW-0808">Transferase</keyword>
<dbReference type="GO" id="GO:0015948">
    <property type="term" value="P:methanogenesis"/>
    <property type="evidence" value="ECO:0007669"/>
    <property type="project" value="InterPro"/>
</dbReference>
<evidence type="ECO:0000256" key="2">
    <source>
        <dbReference type="ARBA" id="ARBA00022603"/>
    </source>
</evidence>
<accession>A0A381ZPW3</accession>
<sequence length="528" mass="57394">MVNISNRKQSGQMRLGGRAARKALRSCEAPQVVHAGMTGGTFKPLSNSDLKKIHFAALEILETVGIGEATPEVIDLATERGCIFTDTGRLCFPRSLVEDVLAKAASEYVVYSRNPSHADLLVGGHRVHYATSGEAVTIYEYDSRTFRPSTLLDLYDTCRLSDKLEYIHQFGQTVIPTEISDLEEHDLNVAYVLLTGTEKPFEMTFNRARNIRSAVEMFDMVLGGEGRFAQKPFCTFGGCPIVSPLRFGKDSLDLLVETSRLGLINDIAIAPQAGATAPAPLAGTLAQVTAEGLACLTIVNIIRPGCPMSFAIWPFISDLRTGSFSGGSGEEALIVAAAVQVGKYYNLPTTVPSSMTDSKIPDAQAGYEKGISAVLAGLAGANRVLESAGMLGSLMGCSFEALVIDNDMLGMVQRVIRGIEVTDETLSLDVIKEVAMGQGHYLGHPQTLERMQSEFLYPKLADRTAPGTWEQDGSRDMLERAHETARDILSTHYPDHLGKKTDDAIRGRFPILLPRDTMKPSTRWTNLT</sequence>